<dbReference type="Pfam" id="PF01073">
    <property type="entry name" value="3Beta_HSD"/>
    <property type="match status" value="1"/>
</dbReference>
<sequence length="367" mass="39873">MTTRKALAATMYVYAVLGGGGFIGQHVVKMLAERERSVLEIRVLDVKWASRVASSTVNVTYTYCDITNVRMLTQCLEGVDAVLHCAGIVDVFGHVPPSELYRINVAGTENLIAACTIAGVRALVLTSSMEVVGPNANFDPFIGNEDTPYPCIPSCAYAESKALAEQLVLRANGCVVEGGEPLRTCALRPTGVYGENDTMLPRLLHRYRSMGSAIPRTISRDVQHSRVYVGNVAWMHVLAARELLACNARVCGSAYFCYDGTPSYNYEELNVKLMARAGISFRGNTIPQPVLTALAHVNSAVQTVSATLTHRRIGFTLTPHTLKTANTTFVVVTSKAKNDMGYKPVVSWEEACERTSLWLASGKVSKS</sequence>
<dbReference type="InterPro" id="IPR002225">
    <property type="entry name" value="3Beta_OHSteriod_DH/Estase"/>
</dbReference>
<comment type="similarity">
    <text evidence="2 14">Belongs to the 3-beta-HSD family.</text>
</comment>
<dbReference type="EC" id="5.3.3.1" evidence="9"/>
<reference evidence="16" key="2">
    <citation type="submission" date="2024-02" db="EMBL/GenBank/DDBJ databases">
        <authorList>
            <person name="Hu B."/>
        </authorList>
    </citation>
    <scope>NUCLEOTIDE SEQUENCE</scope>
    <source>
        <strain evidence="16">1A/Uganda/UGR70/2019</strain>
    </source>
</reference>
<dbReference type="GO" id="GO:0003854">
    <property type="term" value="F:3-beta-hydroxy-Delta5-steroid dehydrogenase (NAD+) activity"/>
    <property type="evidence" value="ECO:0007669"/>
    <property type="project" value="UniProtKB-EC"/>
</dbReference>
<dbReference type="GO" id="GO:0004769">
    <property type="term" value="F:steroid Delta-isomerase activity"/>
    <property type="evidence" value="ECO:0007669"/>
    <property type="project" value="UniProtKB-EC"/>
</dbReference>
<evidence type="ECO:0000256" key="14">
    <source>
        <dbReference type="RuleBase" id="RU004475"/>
    </source>
</evidence>
<evidence type="ECO:0000256" key="3">
    <source>
        <dbReference type="ARBA" id="ARBA00023002"/>
    </source>
</evidence>
<evidence type="ECO:0000256" key="11">
    <source>
        <dbReference type="ARBA" id="ARBA00039803"/>
    </source>
</evidence>
<dbReference type="SUPFAM" id="SSF51735">
    <property type="entry name" value="NAD(P)-binding Rossmann-fold domains"/>
    <property type="match status" value="1"/>
</dbReference>
<evidence type="ECO:0000256" key="7">
    <source>
        <dbReference type="ARBA" id="ARBA00023268"/>
    </source>
</evidence>
<evidence type="ECO:0000256" key="10">
    <source>
        <dbReference type="ARBA" id="ARBA00038967"/>
    </source>
</evidence>
<evidence type="ECO:0000256" key="2">
    <source>
        <dbReference type="ARBA" id="ARBA00009219"/>
    </source>
</evidence>
<protein>
    <recommendedName>
        <fullName evidence="11">3 beta-hydroxysteroid dehydrogenase/Delta 5--&gt;4-isomerase</fullName>
        <ecNumber evidence="10">1.1.1.145</ecNumber>
        <ecNumber evidence="9">5.3.3.1</ecNumber>
    </recommendedName>
</protein>
<reference evidence="16" key="1">
    <citation type="journal article" date="2024" name="Microbiome">
        <title>Substantial viral diversity in bats and rodents from East Africa: insights into evolution, recombination, and cocirculation.</title>
        <authorList>
            <person name="Wang D."/>
            <person name="Yang X."/>
            <person name="Ren Z."/>
            <person name="Hu B."/>
            <person name="Zhao H."/>
            <person name="Yang K."/>
            <person name="Shi P."/>
            <person name="Zhang Z."/>
            <person name="Feng Q."/>
            <person name="Nawenja C.V."/>
            <person name="Obanda V."/>
            <person name="Robert K."/>
            <person name="Nalikka B."/>
            <person name="Waruhiu C.N."/>
            <person name="Ochola G.O."/>
            <person name="Onyuok S.O."/>
            <person name="Ochieng H."/>
            <person name="Li B."/>
            <person name="Zhu Y."/>
            <person name="Si H."/>
            <person name="Yin J."/>
            <person name="Kristiansen K."/>
            <person name="Jin X."/>
            <person name="Xu X."/>
            <person name="Xiao M."/>
            <person name="Agwanda B."/>
            <person name="Ommeh S."/>
            <person name="Li J."/>
            <person name="Shi Z.L."/>
        </authorList>
    </citation>
    <scope>NUCLEOTIDE SEQUENCE</scope>
    <source>
        <strain evidence="16">1A/Uganda/UGR70/2019</strain>
    </source>
</reference>
<evidence type="ECO:0000256" key="9">
    <source>
        <dbReference type="ARBA" id="ARBA00038856"/>
    </source>
</evidence>
<dbReference type="PANTHER" id="PTHR43245">
    <property type="entry name" value="BIFUNCTIONAL POLYMYXIN RESISTANCE PROTEIN ARNA"/>
    <property type="match status" value="1"/>
</dbReference>
<name>A0AAU7E1S5_9POXV</name>
<evidence type="ECO:0000259" key="15">
    <source>
        <dbReference type="Pfam" id="PF01073"/>
    </source>
</evidence>
<keyword evidence="5" id="KW-0413">Isomerase</keyword>
<organism evidence="16">
    <name type="scientific">Rousettus bat poxvirus</name>
    <dbReference type="NCBI Taxonomy" id="3141933"/>
    <lineage>
        <taxon>Viruses</taxon>
        <taxon>Varidnaviria</taxon>
        <taxon>Bamfordvirae</taxon>
        <taxon>Nucleocytoviricota</taxon>
        <taxon>Pokkesviricetes</taxon>
        <taxon>Chitovirales</taxon>
        <taxon>Poxviridae</taxon>
    </lineage>
</organism>
<dbReference type="PANTHER" id="PTHR43245:SF51">
    <property type="entry name" value="SHORT CHAIN DEHYDROGENASE_REDUCTASE FAMILY 42E, MEMBER 2"/>
    <property type="match status" value="1"/>
</dbReference>
<dbReference type="GO" id="GO:0006694">
    <property type="term" value="P:steroid biosynthetic process"/>
    <property type="evidence" value="ECO:0007669"/>
    <property type="project" value="UniProtKB-KW"/>
</dbReference>
<keyword evidence="7" id="KW-0511">Multifunctional enzyme</keyword>
<evidence type="ECO:0000313" key="16">
    <source>
        <dbReference type="EMBL" id="XBH23869.1"/>
    </source>
</evidence>
<comment type="pathway">
    <text evidence="1">Lipid metabolism; steroid biosynthesis.</text>
</comment>
<accession>A0AAU7E1S5</accession>
<proteinExistence type="inferred from homology"/>
<comment type="pathway">
    <text evidence="13">Steroid biosynthesis.</text>
</comment>
<keyword evidence="14" id="KW-0812">Transmembrane</keyword>
<evidence type="ECO:0000256" key="8">
    <source>
        <dbReference type="ARBA" id="ARBA00036501"/>
    </source>
</evidence>
<dbReference type="FunFam" id="3.40.50.720:FF:000495">
    <property type="entry name" value="3 hydroxysteroid dehydrogenase, putative"/>
    <property type="match status" value="1"/>
</dbReference>
<evidence type="ECO:0000256" key="13">
    <source>
        <dbReference type="ARBA" id="ARBA00060577"/>
    </source>
</evidence>
<dbReference type="EC" id="1.1.1.145" evidence="10"/>
<evidence type="ECO:0000256" key="12">
    <source>
        <dbReference type="ARBA" id="ARBA00050090"/>
    </source>
</evidence>
<evidence type="ECO:0000256" key="5">
    <source>
        <dbReference type="ARBA" id="ARBA00023235"/>
    </source>
</evidence>
<keyword evidence="14" id="KW-1133">Transmembrane helix</keyword>
<comment type="catalytic activity">
    <reaction evidence="12">
        <text>a 3beta-hydroxy-Delta(5)-steroid + NAD(+) = a 3-oxo-Delta(5)-steroid + NADH + H(+)</text>
        <dbReference type="Rhea" id="RHEA:24076"/>
        <dbReference type="ChEBI" id="CHEBI:1722"/>
        <dbReference type="ChEBI" id="CHEBI:15378"/>
        <dbReference type="ChEBI" id="CHEBI:47907"/>
        <dbReference type="ChEBI" id="CHEBI:57540"/>
        <dbReference type="ChEBI" id="CHEBI:57945"/>
        <dbReference type="EC" id="1.1.1.145"/>
    </reaction>
</comment>
<comment type="catalytic activity">
    <reaction evidence="8">
        <text>a 3-oxo-Delta(5)-steroid = a 3-oxo-Delta(4)-steroid</text>
        <dbReference type="Rhea" id="RHEA:14709"/>
        <dbReference type="ChEBI" id="CHEBI:47907"/>
        <dbReference type="ChEBI" id="CHEBI:47909"/>
        <dbReference type="EC" id="5.3.3.1"/>
    </reaction>
</comment>
<feature type="domain" description="3-beta hydroxysteroid dehydrogenase/isomerase" evidence="15">
    <location>
        <begin position="15"/>
        <end position="282"/>
    </location>
</feature>
<dbReference type="EMBL" id="PP711852">
    <property type="protein sequence ID" value="XBH23869.1"/>
    <property type="molecule type" value="Genomic_DNA"/>
</dbReference>
<keyword evidence="3 14" id="KW-0560">Oxidoreductase</keyword>
<evidence type="ECO:0000256" key="1">
    <source>
        <dbReference type="ARBA" id="ARBA00005202"/>
    </source>
</evidence>
<evidence type="ECO:0000256" key="4">
    <source>
        <dbReference type="ARBA" id="ARBA00023027"/>
    </source>
</evidence>
<keyword evidence="14" id="KW-0472">Membrane</keyword>
<feature type="transmembrane region" description="Helical" evidence="14">
    <location>
        <begin position="12"/>
        <end position="32"/>
    </location>
</feature>
<keyword evidence="6" id="KW-0755">Steroidogenesis</keyword>
<keyword evidence="4" id="KW-0520">NAD</keyword>
<dbReference type="InterPro" id="IPR050177">
    <property type="entry name" value="Lipid_A_modif_metabolic_enz"/>
</dbReference>
<dbReference type="InterPro" id="IPR036291">
    <property type="entry name" value="NAD(P)-bd_dom_sf"/>
</dbReference>
<evidence type="ECO:0000256" key="6">
    <source>
        <dbReference type="ARBA" id="ARBA00023250"/>
    </source>
</evidence>
<dbReference type="Gene3D" id="3.40.50.720">
    <property type="entry name" value="NAD(P)-binding Rossmann-like Domain"/>
    <property type="match status" value="1"/>
</dbReference>